<keyword evidence="3" id="KW-0862">Zinc</keyword>
<sequence length="457" mass="50505">MPTKLVVTQDAKDTQLVGVPFMCGLGDHPQYQAALDEARAATLVAAEGIALDDPDSIAMIFTRLSAELQNRFQPVADASLESTKPLEFFRIFQRDIVPVVNSRIANNETAPFKAVLHFWHCPKQWDGLFSGNGTSSIFFKAFDAAVNEEHGRDPDFPIALGWDVVFACMNAPELDGHMLNVIIAFTDCVIRFLRDVGLFTFANAAVVHGDVPHLVAQRLPDGVRPQVIAHVRHMAFWRYRSNEVHSSSMAVAVNIIAHLIAATGEPIGGHWHQVVRVYNKVYDLIKAQRSVGKLLSALRPFDAIAAQLLASIAHDHPAQTLERIVTLEAQVAEECPRHREALLRTVDDKEDKIAELEETVEKLKDDLEEVRRAALPPLKTGRERMCSCGGDTDDNIVLCCIHFCLYGFWHRQCAGLPPAEGDVAPSPSSIYWVCPDCIAKAKDANIDLTPRPLDAEG</sequence>
<dbReference type="InterPro" id="IPR011011">
    <property type="entry name" value="Znf_FYVE_PHD"/>
</dbReference>
<evidence type="ECO:0000313" key="6">
    <source>
        <dbReference type="Proteomes" id="UP001176521"/>
    </source>
</evidence>
<organism evidence="5 6">
    <name type="scientific">Tilletia horrida</name>
    <dbReference type="NCBI Taxonomy" id="155126"/>
    <lineage>
        <taxon>Eukaryota</taxon>
        <taxon>Fungi</taxon>
        <taxon>Dikarya</taxon>
        <taxon>Basidiomycota</taxon>
        <taxon>Ustilaginomycotina</taxon>
        <taxon>Exobasidiomycetes</taxon>
        <taxon>Tilletiales</taxon>
        <taxon>Tilletiaceae</taxon>
        <taxon>Tilletia</taxon>
    </lineage>
</organism>
<name>A0AAN6G8T7_9BASI</name>
<evidence type="ECO:0000313" key="5">
    <source>
        <dbReference type="EMBL" id="KAK0523038.1"/>
    </source>
</evidence>
<keyword evidence="6" id="KW-1185">Reference proteome</keyword>
<keyword evidence="2" id="KW-0863">Zinc-finger</keyword>
<evidence type="ECO:0000256" key="4">
    <source>
        <dbReference type="SAM" id="Coils"/>
    </source>
</evidence>
<evidence type="ECO:0000256" key="2">
    <source>
        <dbReference type="ARBA" id="ARBA00022771"/>
    </source>
</evidence>
<comment type="caution">
    <text evidence="5">The sequence shown here is derived from an EMBL/GenBank/DDBJ whole genome shotgun (WGS) entry which is preliminary data.</text>
</comment>
<proteinExistence type="predicted"/>
<dbReference type="Proteomes" id="UP001176521">
    <property type="component" value="Unassembled WGS sequence"/>
</dbReference>
<dbReference type="InterPro" id="IPR013083">
    <property type="entry name" value="Znf_RING/FYVE/PHD"/>
</dbReference>
<keyword evidence="4" id="KW-0175">Coiled coil</keyword>
<dbReference type="Gene3D" id="3.30.40.10">
    <property type="entry name" value="Zinc/RING finger domain, C3HC4 (zinc finger)"/>
    <property type="match status" value="1"/>
</dbReference>
<dbReference type="EMBL" id="JAPDMQ010000542">
    <property type="protein sequence ID" value="KAK0523038.1"/>
    <property type="molecule type" value="Genomic_DNA"/>
</dbReference>
<gene>
    <name evidence="5" type="ORF">OC842_006282</name>
</gene>
<accession>A0AAN6G8T7</accession>
<evidence type="ECO:0000256" key="3">
    <source>
        <dbReference type="ARBA" id="ARBA00022833"/>
    </source>
</evidence>
<evidence type="ECO:0000256" key="1">
    <source>
        <dbReference type="ARBA" id="ARBA00022723"/>
    </source>
</evidence>
<dbReference type="GO" id="GO:0008270">
    <property type="term" value="F:zinc ion binding"/>
    <property type="evidence" value="ECO:0007669"/>
    <property type="project" value="UniProtKB-KW"/>
</dbReference>
<evidence type="ECO:0008006" key="7">
    <source>
        <dbReference type="Google" id="ProtNLM"/>
    </source>
</evidence>
<reference evidence="5" key="1">
    <citation type="journal article" date="2023" name="PhytoFront">
        <title>Draft Genome Resources of Seven Strains of Tilletia horrida, Causal Agent of Kernel Smut of Rice.</title>
        <authorList>
            <person name="Khanal S."/>
            <person name="Antony Babu S."/>
            <person name="Zhou X.G."/>
        </authorList>
    </citation>
    <scope>NUCLEOTIDE SEQUENCE</scope>
    <source>
        <strain evidence="5">TX3</strain>
    </source>
</reference>
<dbReference type="PROSITE" id="PS01359">
    <property type="entry name" value="ZF_PHD_1"/>
    <property type="match status" value="1"/>
</dbReference>
<dbReference type="InterPro" id="IPR019786">
    <property type="entry name" value="Zinc_finger_PHD-type_CS"/>
</dbReference>
<keyword evidence="1" id="KW-0479">Metal-binding</keyword>
<protein>
    <recommendedName>
        <fullName evidence="7">Zinc finger PHD-type domain-containing protein</fullName>
    </recommendedName>
</protein>
<dbReference type="AlphaFoldDB" id="A0AAN6G8T7"/>
<dbReference type="SUPFAM" id="SSF57903">
    <property type="entry name" value="FYVE/PHD zinc finger"/>
    <property type="match status" value="1"/>
</dbReference>
<feature type="coiled-coil region" evidence="4">
    <location>
        <begin position="339"/>
        <end position="373"/>
    </location>
</feature>